<dbReference type="SUPFAM" id="SSF46626">
    <property type="entry name" value="Cytochrome c"/>
    <property type="match status" value="2"/>
</dbReference>
<dbReference type="InterPro" id="IPR036909">
    <property type="entry name" value="Cyt_c-like_dom_sf"/>
</dbReference>
<name>A0A831KDE6_9GAMM</name>
<proteinExistence type="predicted"/>
<dbReference type="EMBL" id="DRCV01000219">
    <property type="protein sequence ID" value="HDK38354.1"/>
    <property type="molecule type" value="Genomic_DNA"/>
</dbReference>
<evidence type="ECO:0000256" key="2">
    <source>
        <dbReference type="ARBA" id="ARBA00022723"/>
    </source>
</evidence>
<dbReference type="GO" id="GO:0020037">
    <property type="term" value="F:heme binding"/>
    <property type="evidence" value="ECO:0007669"/>
    <property type="project" value="InterPro"/>
</dbReference>
<dbReference type="Pfam" id="PF13442">
    <property type="entry name" value="Cytochrome_CBB3"/>
    <property type="match status" value="1"/>
</dbReference>
<dbReference type="GO" id="GO:0009055">
    <property type="term" value="F:electron transfer activity"/>
    <property type="evidence" value="ECO:0007669"/>
    <property type="project" value="InterPro"/>
</dbReference>
<dbReference type="Gene3D" id="1.10.760.10">
    <property type="entry name" value="Cytochrome c-like domain"/>
    <property type="match status" value="2"/>
</dbReference>
<reference evidence="6" key="1">
    <citation type="journal article" date="2020" name="mSystems">
        <title>Genome- and Community-Level Interaction Insights into Carbon Utilization and Element Cycling Functions of Hydrothermarchaeota in Hydrothermal Sediment.</title>
        <authorList>
            <person name="Zhou Z."/>
            <person name="Liu Y."/>
            <person name="Xu W."/>
            <person name="Pan J."/>
            <person name="Luo Z.H."/>
            <person name="Li M."/>
        </authorList>
    </citation>
    <scope>NUCLEOTIDE SEQUENCE [LARGE SCALE GENOMIC DNA]</scope>
    <source>
        <strain evidence="6">HyVt-26</strain>
    </source>
</reference>
<accession>A0A831KDE6</accession>
<dbReference type="AlphaFoldDB" id="A0A831KDE6"/>
<dbReference type="GO" id="GO:0046872">
    <property type="term" value="F:metal ion binding"/>
    <property type="evidence" value="ECO:0007669"/>
    <property type="project" value="UniProtKB-KW"/>
</dbReference>
<sequence>MSVLFKTLGFSLALTLLFTLVTYLLPQVKGEAPVEKKVDLGSLTMEDFIAMGDDIFHNKGTCTLCHKPAPLGRAPDIEGGDMAVMAAERLKDARYKGEAKDVESYLRESLIDPSKYVVAGWGKKGSNDSESPMPHVDKPPIQLSSMEIDAVIAWLQAKDGNEVTVALPSPEAAAEVAAASTGGDAGKAPAPVATAAEALVKYACVSCHAMDSKDILVGPGLVDVGSRLGIKELRQSIIDPNAVVAEGFTPAMPSDFASKMTVKELEMIVNYLAEKKG</sequence>
<evidence type="ECO:0000259" key="5">
    <source>
        <dbReference type="PROSITE" id="PS51007"/>
    </source>
</evidence>
<organism evidence="6">
    <name type="scientific">Thiolapillus brandeum</name>
    <dbReference type="NCBI Taxonomy" id="1076588"/>
    <lineage>
        <taxon>Bacteria</taxon>
        <taxon>Pseudomonadati</taxon>
        <taxon>Pseudomonadota</taxon>
        <taxon>Gammaproteobacteria</taxon>
        <taxon>Chromatiales</taxon>
        <taxon>Sedimenticolaceae</taxon>
        <taxon>Thiolapillus</taxon>
    </lineage>
</organism>
<evidence type="ECO:0000256" key="4">
    <source>
        <dbReference type="PROSITE-ProRule" id="PRU00433"/>
    </source>
</evidence>
<dbReference type="Proteomes" id="UP000885822">
    <property type="component" value="Unassembled WGS sequence"/>
</dbReference>
<evidence type="ECO:0000313" key="6">
    <source>
        <dbReference type="EMBL" id="HDK38354.1"/>
    </source>
</evidence>
<dbReference type="PROSITE" id="PS51007">
    <property type="entry name" value="CYTC"/>
    <property type="match status" value="2"/>
</dbReference>
<keyword evidence="3 4" id="KW-0408">Iron</keyword>
<feature type="domain" description="Cytochrome c" evidence="5">
    <location>
        <begin position="191"/>
        <end position="276"/>
    </location>
</feature>
<gene>
    <name evidence="6" type="ORF">ENG92_04995</name>
</gene>
<comment type="caution">
    <text evidence="6">The sequence shown here is derived from an EMBL/GenBank/DDBJ whole genome shotgun (WGS) entry which is preliminary data.</text>
</comment>
<feature type="domain" description="Cytochrome c" evidence="5">
    <location>
        <begin position="47"/>
        <end position="159"/>
    </location>
</feature>
<evidence type="ECO:0000256" key="3">
    <source>
        <dbReference type="ARBA" id="ARBA00023004"/>
    </source>
</evidence>
<keyword evidence="2 4" id="KW-0479">Metal-binding</keyword>
<keyword evidence="1 4" id="KW-0349">Heme</keyword>
<evidence type="ECO:0000256" key="1">
    <source>
        <dbReference type="ARBA" id="ARBA00022617"/>
    </source>
</evidence>
<protein>
    <submittedName>
        <fullName evidence="6">C-type cytochrome</fullName>
    </submittedName>
</protein>
<dbReference type="InterPro" id="IPR009056">
    <property type="entry name" value="Cyt_c-like_dom"/>
</dbReference>